<evidence type="ECO:0000313" key="1">
    <source>
        <dbReference type="EMBL" id="KAJ8427538.1"/>
    </source>
</evidence>
<accession>A0A9Q1GZZ1</accession>
<gene>
    <name evidence="1" type="ORF">Cgig2_019957</name>
</gene>
<dbReference type="Proteomes" id="UP001153076">
    <property type="component" value="Unassembled WGS sequence"/>
</dbReference>
<protein>
    <submittedName>
        <fullName evidence="1">Uncharacterized protein</fullName>
    </submittedName>
</protein>
<keyword evidence="2" id="KW-1185">Reference proteome</keyword>
<evidence type="ECO:0000313" key="2">
    <source>
        <dbReference type="Proteomes" id="UP001153076"/>
    </source>
</evidence>
<name>A0A9Q1GZZ1_9CARY</name>
<dbReference type="EMBL" id="JAKOGI010001134">
    <property type="protein sequence ID" value="KAJ8427538.1"/>
    <property type="molecule type" value="Genomic_DNA"/>
</dbReference>
<proteinExistence type="predicted"/>
<sequence length="189" mass="20626">MEFFCHVDGDGLDFRFFDLSLRNSNSQHSILQRGLDLINLGILREAEAAEELAGAPFHTVPRIGLLLLLTLPLAADAEDVVALHLNLHLFLLNSGQISLEDVGLWSLPPVDPGVGERGCLGGCLRFGGDREGGGGGKEVGKGVPHVEREWVEDAASSPFEEAWNQRHCRWLSRLTGLAKLSELFCGLFK</sequence>
<dbReference type="AlphaFoldDB" id="A0A9Q1GZZ1"/>
<reference evidence="1" key="1">
    <citation type="submission" date="2022-04" db="EMBL/GenBank/DDBJ databases">
        <title>Carnegiea gigantea Genome sequencing and assembly v2.</title>
        <authorList>
            <person name="Copetti D."/>
            <person name="Sanderson M.J."/>
            <person name="Burquez A."/>
            <person name="Wojciechowski M.F."/>
        </authorList>
    </citation>
    <scope>NUCLEOTIDE SEQUENCE</scope>
    <source>
        <strain evidence="1">SGP5-SGP5p</strain>
        <tissue evidence="1">Aerial part</tissue>
    </source>
</reference>
<organism evidence="1 2">
    <name type="scientific">Carnegiea gigantea</name>
    <dbReference type="NCBI Taxonomy" id="171969"/>
    <lineage>
        <taxon>Eukaryota</taxon>
        <taxon>Viridiplantae</taxon>
        <taxon>Streptophyta</taxon>
        <taxon>Embryophyta</taxon>
        <taxon>Tracheophyta</taxon>
        <taxon>Spermatophyta</taxon>
        <taxon>Magnoliopsida</taxon>
        <taxon>eudicotyledons</taxon>
        <taxon>Gunneridae</taxon>
        <taxon>Pentapetalae</taxon>
        <taxon>Caryophyllales</taxon>
        <taxon>Cactineae</taxon>
        <taxon>Cactaceae</taxon>
        <taxon>Cactoideae</taxon>
        <taxon>Echinocereeae</taxon>
        <taxon>Carnegiea</taxon>
    </lineage>
</organism>
<comment type="caution">
    <text evidence="1">The sequence shown here is derived from an EMBL/GenBank/DDBJ whole genome shotgun (WGS) entry which is preliminary data.</text>
</comment>